<dbReference type="InterPro" id="IPR009057">
    <property type="entry name" value="Homeodomain-like_sf"/>
</dbReference>
<evidence type="ECO:0000256" key="1">
    <source>
        <dbReference type="ARBA" id="ARBA00023015"/>
    </source>
</evidence>
<feature type="domain" description="HTH araC/xylS-type" evidence="4">
    <location>
        <begin position="207"/>
        <end position="306"/>
    </location>
</feature>
<dbReference type="InterPro" id="IPR018062">
    <property type="entry name" value="HTH_AraC-typ_CS"/>
</dbReference>
<dbReference type="AlphaFoldDB" id="A0A318RG90"/>
<evidence type="ECO:0000256" key="3">
    <source>
        <dbReference type="ARBA" id="ARBA00023163"/>
    </source>
</evidence>
<dbReference type="PANTHER" id="PTHR46796:SF13">
    <property type="entry name" value="HTH-TYPE TRANSCRIPTIONAL ACTIVATOR RHAS"/>
    <property type="match status" value="1"/>
</dbReference>
<dbReference type="GO" id="GO:0003700">
    <property type="term" value="F:DNA-binding transcription factor activity"/>
    <property type="evidence" value="ECO:0007669"/>
    <property type="project" value="InterPro"/>
</dbReference>
<dbReference type="Proteomes" id="UP000247591">
    <property type="component" value="Unassembled WGS sequence"/>
</dbReference>
<dbReference type="PANTHER" id="PTHR46796">
    <property type="entry name" value="HTH-TYPE TRANSCRIPTIONAL ACTIVATOR RHAS-RELATED"/>
    <property type="match status" value="1"/>
</dbReference>
<proteinExistence type="predicted"/>
<keyword evidence="6" id="KW-1185">Reference proteome</keyword>
<evidence type="ECO:0000313" key="6">
    <source>
        <dbReference type="Proteomes" id="UP000247591"/>
    </source>
</evidence>
<dbReference type="InterPro" id="IPR050204">
    <property type="entry name" value="AraC_XylS_family_regulators"/>
</dbReference>
<dbReference type="SUPFAM" id="SSF46689">
    <property type="entry name" value="Homeodomain-like"/>
    <property type="match status" value="2"/>
</dbReference>
<dbReference type="EMBL" id="QJSP01000027">
    <property type="protein sequence ID" value="PYE11977.1"/>
    <property type="molecule type" value="Genomic_DNA"/>
</dbReference>
<dbReference type="Gene3D" id="1.10.10.60">
    <property type="entry name" value="Homeodomain-like"/>
    <property type="match status" value="2"/>
</dbReference>
<dbReference type="InterPro" id="IPR020449">
    <property type="entry name" value="Tscrpt_reg_AraC-type_HTH"/>
</dbReference>
<dbReference type="Pfam" id="PF12833">
    <property type="entry name" value="HTH_18"/>
    <property type="match status" value="1"/>
</dbReference>
<dbReference type="PROSITE" id="PS00041">
    <property type="entry name" value="HTH_ARAC_FAMILY_1"/>
    <property type="match status" value="1"/>
</dbReference>
<name>A0A318RG90_WILLI</name>
<dbReference type="PROSITE" id="PS01124">
    <property type="entry name" value="HTH_ARAC_FAMILY_2"/>
    <property type="match status" value="1"/>
</dbReference>
<keyword evidence="1" id="KW-0805">Transcription regulation</keyword>
<dbReference type="Pfam" id="PF12852">
    <property type="entry name" value="Cupin_6"/>
    <property type="match status" value="1"/>
</dbReference>
<reference evidence="5 6" key="1">
    <citation type="submission" date="2018-06" db="EMBL/GenBank/DDBJ databases">
        <title>Genomic Encyclopedia of Type Strains, Phase IV (KMG-IV): sequencing the most valuable type-strain genomes for metagenomic binning, comparative biology and taxonomic classification.</title>
        <authorList>
            <person name="Goeker M."/>
        </authorList>
    </citation>
    <scope>NUCLEOTIDE SEQUENCE [LARGE SCALE GENOMIC DNA]</scope>
    <source>
        <strain evidence="5 6">DSM 45521</strain>
    </source>
</reference>
<sequence>MDAFGDLLRGVRSHGSVFGYSTLSAPWALDFVDGAPLTLCVIVDGAGWIVRGDHDPLRVSGGDTVVVRGPEPFSFVDDPDTSATPVACGEQCSIPENGGARHRLGWADCRDPNASTSIVVGAYPVHGEIGDRLLQVLPPLIRIPPDTDADPVARYLAAEVAADRPGQQIVLDRLLDWLLVCSLRTWFDDQEQAAPQWYSALHDPVVGPVLQLMHAEVDAPWTVASLARRAGVSRATLAKRFTDLVGEPPLTYLTRWRMTLAADQLSDRPDLTIADVAQSVGYADPFTFSTAFKRTKGVNPSTHRMQASLST</sequence>
<dbReference type="RefSeq" id="WP_110472834.1">
    <property type="nucleotide sequence ID" value="NZ_QJSP01000027.1"/>
</dbReference>
<keyword evidence="2" id="KW-0238">DNA-binding</keyword>
<organism evidence="5 6">
    <name type="scientific">Williamsia limnetica</name>
    <dbReference type="NCBI Taxonomy" id="882452"/>
    <lineage>
        <taxon>Bacteria</taxon>
        <taxon>Bacillati</taxon>
        <taxon>Actinomycetota</taxon>
        <taxon>Actinomycetes</taxon>
        <taxon>Mycobacteriales</taxon>
        <taxon>Nocardiaceae</taxon>
        <taxon>Williamsia</taxon>
    </lineage>
</organism>
<dbReference type="GO" id="GO:0043565">
    <property type="term" value="F:sequence-specific DNA binding"/>
    <property type="evidence" value="ECO:0007669"/>
    <property type="project" value="InterPro"/>
</dbReference>
<protein>
    <submittedName>
        <fullName evidence="5">AraC family transcriptional regulator</fullName>
    </submittedName>
</protein>
<evidence type="ECO:0000256" key="2">
    <source>
        <dbReference type="ARBA" id="ARBA00023125"/>
    </source>
</evidence>
<dbReference type="InterPro" id="IPR032783">
    <property type="entry name" value="AraC_lig"/>
</dbReference>
<comment type="caution">
    <text evidence="5">The sequence shown here is derived from an EMBL/GenBank/DDBJ whole genome shotgun (WGS) entry which is preliminary data.</text>
</comment>
<gene>
    <name evidence="5" type="ORF">DFR67_12751</name>
</gene>
<evidence type="ECO:0000313" key="5">
    <source>
        <dbReference type="EMBL" id="PYE11977.1"/>
    </source>
</evidence>
<dbReference type="SMART" id="SM00342">
    <property type="entry name" value="HTH_ARAC"/>
    <property type="match status" value="1"/>
</dbReference>
<evidence type="ECO:0000259" key="4">
    <source>
        <dbReference type="PROSITE" id="PS01124"/>
    </source>
</evidence>
<dbReference type="PRINTS" id="PR00032">
    <property type="entry name" value="HTHARAC"/>
</dbReference>
<dbReference type="OrthoDB" id="241790at2"/>
<accession>A0A318RG90</accession>
<keyword evidence="3" id="KW-0804">Transcription</keyword>
<dbReference type="InterPro" id="IPR018060">
    <property type="entry name" value="HTH_AraC"/>
</dbReference>